<sequence length="948" mass="103690">MVLCATTRLATELRQRHGQWQAAKGQRSWQALDCRTLGQWLAALRQQWLLRSTPPIPELARTPLSAWQERELWQRLIAQRLGPEAPYLFDLPALAQSAQQALALQLVWDVEVGAPPLAAEAQQYLLWRSDFWAECAAQGCATTEQLDRATVDALASLDQAPAGPGWPQRLLLAGFPRLSPLLQALLQQLQRLGLQVQQLADEPAAERIELRSYPDAAAECLAAAQWAQAQLALDAQRRIAIVAPDLRALRLQLHDTLQDVLAPELLHPQRAQAAPPFNLSLGAPLAEQALVGGALALLQCLARPDELSLNDVGALLRHPYWSAPDEALVRAQLDARLRSALPARVALGQVLAWATAQRGRWQGPDPAPSEPTQPNQLDQPNAPAPWPSAQPAPALCLQHLQHLQQLAARAAGQSHPPSHWAELLPGWLEQAGWLHRRSLSSPEFQALQAWQEALAELGRLDACCGPLRLGGCVQRLQALCRERIFQPQSVGQPRLQVLGALEASGLRFDAVWVLGLHAAAWPPPPQPNPLLPYAAQRRAASPNASAAVQYAFAQQVQQRLLCTAPALWLSWPRSAEAAPCQPSPLLADLPSASTCEAAPNPHWSAQALRSGQALAAHTTLDDAWAPPMSAEEAARGGSALLRAQALCPAWAYYQYRLAALGLPDAAEDLDARQRGSLMHAALARLWQALRDSTTLHDLSAAACQAAIEQACCGALEDYLAKPDQPPLSARRRALEQRRLERLLQRWLEIERTRGSGFAVVGIEKNETVELCSLQLKLQIDRIDQLDDGRLLVIDYKSSPSIDTRNWSSQRLSEPQLPLYATCATLPPGQVAGALFAKVRPADPGWAGLVADDAAHPQPSAQSTLRWDSSRNRARYPPTRFPGWEAVLQHWRERLQALAAEVRAGDAAVRLADPAQLRHCEVLPLLRLSERRSQWLALQAQATAGAPMA</sequence>
<dbReference type="Gene3D" id="3.90.320.10">
    <property type="match status" value="1"/>
</dbReference>
<accession>A0A060NSN8</accession>
<proteinExistence type="predicted"/>
<keyword evidence="4" id="KW-1185">Reference proteome</keyword>
<gene>
    <name evidence="3" type="ORF">SMCB_2102</name>
</gene>
<feature type="region of interest" description="Disordered" evidence="1">
    <location>
        <begin position="358"/>
        <end position="390"/>
    </location>
</feature>
<dbReference type="EMBL" id="AP014569">
    <property type="protein sequence ID" value="BAO84330.1"/>
    <property type="molecule type" value="Genomic_DNA"/>
</dbReference>
<evidence type="ECO:0000256" key="1">
    <source>
        <dbReference type="SAM" id="MobiDB-lite"/>
    </source>
</evidence>
<dbReference type="Proteomes" id="UP000066014">
    <property type="component" value="Chromosome"/>
</dbReference>
<name>A0A060NSN8_9BURK</name>
<reference evidence="3 4" key="1">
    <citation type="journal article" date="2014" name="Nat. Commun.">
        <title>Physiological and genomic features of highly alkaliphilic hydrogen-utilizing Betaproteobacteria from a continental serpentinizing site.</title>
        <authorList>
            <person name="Suzuki S."/>
            <person name="Kuenen J.G."/>
            <person name="Schipper K."/>
            <person name="van der Velde S."/>
            <person name="Ishii S."/>
            <person name="Wu A."/>
            <person name="Sorokin D.Y."/>
            <person name="Tenney A."/>
            <person name="Meng X.Y."/>
            <person name="Morrill P.L."/>
            <person name="Kamagata Y."/>
            <person name="Muyzer G."/>
            <person name="Nealson K.H."/>
        </authorList>
    </citation>
    <scope>NUCLEOTIDE SEQUENCE [LARGE SCALE GENOMIC DNA]</scope>
    <source>
        <strain evidence="3 4">B1</strain>
    </source>
</reference>
<dbReference type="InterPro" id="IPR038726">
    <property type="entry name" value="PDDEXK_AddAB-type"/>
</dbReference>
<feature type="domain" description="PD-(D/E)XK endonuclease-like" evidence="2">
    <location>
        <begin position="646"/>
        <end position="911"/>
    </location>
</feature>
<dbReference type="InterPro" id="IPR019925">
    <property type="entry name" value="DNA_repair_protein_predicted"/>
</dbReference>
<evidence type="ECO:0000313" key="4">
    <source>
        <dbReference type="Proteomes" id="UP000066014"/>
    </source>
</evidence>
<evidence type="ECO:0000259" key="2">
    <source>
        <dbReference type="Pfam" id="PF12705"/>
    </source>
</evidence>
<evidence type="ECO:0000313" key="3">
    <source>
        <dbReference type="EMBL" id="BAO84330.1"/>
    </source>
</evidence>
<dbReference type="KEGG" id="cbab:SMCB_2102"/>
<dbReference type="Gene3D" id="3.40.50.300">
    <property type="entry name" value="P-loop containing nucleotide triphosphate hydrolases"/>
    <property type="match status" value="1"/>
</dbReference>
<dbReference type="AlphaFoldDB" id="A0A060NSN8"/>
<dbReference type="NCBIfam" id="TIGR03623">
    <property type="entry name" value="probable DNA repair protein"/>
    <property type="match status" value="1"/>
</dbReference>
<dbReference type="InterPro" id="IPR011604">
    <property type="entry name" value="PDDEXK-like_dom_sf"/>
</dbReference>
<organism evidence="3 4">
    <name type="scientific">Serpentinimonas maccroryi</name>
    <dbReference type="NCBI Taxonomy" id="1458426"/>
    <lineage>
        <taxon>Bacteria</taxon>
        <taxon>Pseudomonadati</taxon>
        <taxon>Pseudomonadota</taxon>
        <taxon>Betaproteobacteria</taxon>
        <taxon>Burkholderiales</taxon>
        <taxon>Comamonadaceae</taxon>
        <taxon>Serpentinimonas</taxon>
    </lineage>
</organism>
<dbReference type="STRING" id="1458426.SMCB_2102"/>
<dbReference type="Pfam" id="PF12705">
    <property type="entry name" value="PDDEXK_1"/>
    <property type="match status" value="1"/>
</dbReference>
<dbReference type="SUPFAM" id="SSF52540">
    <property type="entry name" value="P-loop containing nucleoside triphosphate hydrolases"/>
    <property type="match status" value="1"/>
</dbReference>
<dbReference type="HOGENOM" id="CLU_014693_0_0_4"/>
<dbReference type="InterPro" id="IPR027417">
    <property type="entry name" value="P-loop_NTPase"/>
</dbReference>
<protein>
    <submittedName>
        <fullName evidence="3">ATP-dependent nuclease, subunit B</fullName>
    </submittedName>
</protein>